<protein>
    <submittedName>
        <fullName evidence="2">Uncharacterized protein</fullName>
    </submittedName>
</protein>
<name>A0A9P5BWY3_9PLEO</name>
<comment type="caution">
    <text evidence="2">The sequence shown here is derived from an EMBL/GenBank/DDBJ whole genome shotgun (WGS) entry which is preliminary data.</text>
</comment>
<gene>
    <name evidence="2" type="ORF">E8E12_003868</name>
</gene>
<feature type="compositionally biased region" description="Low complexity" evidence="1">
    <location>
        <begin position="212"/>
        <end position="222"/>
    </location>
</feature>
<proteinExistence type="predicted"/>
<organism evidence="2 3">
    <name type="scientific">Didymella heteroderae</name>
    <dbReference type="NCBI Taxonomy" id="1769908"/>
    <lineage>
        <taxon>Eukaryota</taxon>
        <taxon>Fungi</taxon>
        <taxon>Dikarya</taxon>
        <taxon>Ascomycota</taxon>
        <taxon>Pezizomycotina</taxon>
        <taxon>Dothideomycetes</taxon>
        <taxon>Pleosporomycetidae</taxon>
        <taxon>Pleosporales</taxon>
        <taxon>Pleosporineae</taxon>
        <taxon>Didymellaceae</taxon>
        <taxon>Didymella</taxon>
    </lineage>
</organism>
<feature type="compositionally biased region" description="Basic and acidic residues" evidence="1">
    <location>
        <begin position="224"/>
        <end position="239"/>
    </location>
</feature>
<evidence type="ECO:0000256" key="1">
    <source>
        <dbReference type="SAM" id="MobiDB-lite"/>
    </source>
</evidence>
<keyword evidence="3" id="KW-1185">Reference proteome</keyword>
<dbReference type="Proteomes" id="UP000758155">
    <property type="component" value="Unassembled WGS sequence"/>
</dbReference>
<dbReference type="OrthoDB" id="270167at2759"/>
<reference evidence="2" key="1">
    <citation type="submission" date="2019-04" db="EMBL/GenBank/DDBJ databases">
        <title>Sequencing of skin fungus with MAO and IRED activity.</title>
        <authorList>
            <person name="Marsaioli A.J."/>
            <person name="Bonatto J.M.C."/>
            <person name="Reis Junior O."/>
        </authorList>
    </citation>
    <scope>NUCLEOTIDE SEQUENCE</scope>
    <source>
        <strain evidence="2">28M1</strain>
    </source>
</reference>
<evidence type="ECO:0000313" key="2">
    <source>
        <dbReference type="EMBL" id="KAF3032662.1"/>
    </source>
</evidence>
<dbReference type="AlphaFoldDB" id="A0A9P5BWY3"/>
<feature type="region of interest" description="Disordered" evidence="1">
    <location>
        <begin position="212"/>
        <end position="245"/>
    </location>
</feature>
<accession>A0A9P5BWY3</accession>
<evidence type="ECO:0000313" key="3">
    <source>
        <dbReference type="Proteomes" id="UP000758155"/>
    </source>
</evidence>
<dbReference type="EMBL" id="SWKV01000095">
    <property type="protein sequence ID" value="KAF3032662.1"/>
    <property type="molecule type" value="Genomic_DNA"/>
</dbReference>
<sequence>MFCLASSESEFRWPNTEILAKAKQYNIWNRELYKKAPCYRNKHSVRLWHDTDRLTGHSLNSDVNYFDVSAYPTTTSSILDDICYRDLLKMEDRVAIMANAAKLSTRLNIRLDVTLVTSNKYSLSTIIPALMLLNSEIPTHDEVEWGNTGIMAHIFRSYLQERQYKFNAPMFRYQQSWINHCRFKSSTLRINMRGVEVQGFLFVLLPRCSPYPESSEPNPVEPSELERNKLSHLEKDPEVTRIQPG</sequence>